<protein>
    <submittedName>
        <fullName evidence="2">Uncharacterized protein</fullName>
    </submittedName>
</protein>
<feature type="chain" id="PRO_5046989671" evidence="1">
    <location>
        <begin position="20"/>
        <end position="163"/>
    </location>
</feature>
<organism evidence="2 3">
    <name type="scientific">Massilia niabensis</name>
    <dbReference type="NCBI Taxonomy" id="544910"/>
    <lineage>
        <taxon>Bacteria</taxon>
        <taxon>Pseudomonadati</taxon>
        <taxon>Pseudomonadota</taxon>
        <taxon>Betaproteobacteria</taxon>
        <taxon>Burkholderiales</taxon>
        <taxon>Oxalobacteraceae</taxon>
        <taxon>Telluria group</taxon>
        <taxon>Massilia</taxon>
    </lineage>
</organism>
<dbReference type="Proteomes" id="UP001596050">
    <property type="component" value="Unassembled WGS sequence"/>
</dbReference>
<proteinExistence type="predicted"/>
<dbReference type="RefSeq" id="WP_379785182.1">
    <property type="nucleotide sequence ID" value="NZ_JBHSMU010000015.1"/>
</dbReference>
<evidence type="ECO:0000256" key="1">
    <source>
        <dbReference type="SAM" id="SignalP"/>
    </source>
</evidence>
<sequence>MKPLLILCLACLAVLPAQAARRVGEAEVRAGANGVPCFTISQREEGRGGTPDFGSITVTASGDKLPLWRMAMPRDRTFPVAFSMCIPYGGRIPALPQTPAAVLKEGELYTVVIDARPGKSPARPLRYQTRFCLARQPAGLKVHHVGAERRAGRDQYGCLPGRD</sequence>
<gene>
    <name evidence="2" type="ORF">ACFPN5_18150</name>
</gene>
<accession>A0ABW0LAC3</accession>
<feature type="signal peptide" evidence="1">
    <location>
        <begin position="1"/>
        <end position="19"/>
    </location>
</feature>
<name>A0ABW0LAC3_9BURK</name>
<evidence type="ECO:0000313" key="2">
    <source>
        <dbReference type="EMBL" id="MFC5461736.1"/>
    </source>
</evidence>
<keyword evidence="1" id="KW-0732">Signal</keyword>
<reference evidence="3" key="1">
    <citation type="journal article" date="2019" name="Int. J. Syst. Evol. Microbiol.">
        <title>The Global Catalogue of Microorganisms (GCM) 10K type strain sequencing project: providing services to taxonomists for standard genome sequencing and annotation.</title>
        <authorList>
            <consortium name="The Broad Institute Genomics Platform"/>
            <consortium name="The Broad Institute Genome Sequencing Center for Infectious Disease"/>
            <person name="Wu L."/>
            <person name="Ma J."/>
        </authorList>
    </citation>
    <scope>NUCLEOTIDE SEQUENCE [LARGE SCALE GENOMIC DNA]</scope>
    <source>
        <strain evidence="3">KACC 12649</strain>
    </source>
</reference>
<comment type="caution">
    <text evidence="2">The sequence shown here is derived from an EMBL/GenBank/DDBJ whole genome shotgun (WGS) entry which is preliminary data.</text>
</comment>
<dbReference type="EMBL" id="JBHSMU010000015">
    <property type="protein sequence ID" value="MFC5461736.1"/>
    <property type="molecule type" value="Genomic_DNA"/>
</dbReference>
<keyword evidence="3" id="KW-1185">Reference proteome</keyword>
<evidence type="ECO:0000313" key="3">
    <source>
        <dbReference type="Proteomes" id="UP001596050"/>
    </source>
</evidence>